<sequence>MSAEDDISRWNAVADAYADATGPAGDSFYRRLRPFLDEQLPDLPGARVLDLGCGHGWLAGELAARGADAVGVDGSGALLDRARTEHPGVRFLEADLVQGLPAGLVAEGFDAVVAHMVVMDVPELSALFADVARALAPGGVFVASLLHPAYFSHDVDGPDQPRPWRRHVSGYLDHEERWIAAFGGHRHYHRPLSWYVAELAAAGFAVTGLVEPPSLPQHGRPEGEWTEHERWFSRIPTMLAWSAELRSPSRG</sequence>
<dbReference type="InterPro" id="IPR029063">
    <property type="entry name" value="SAM-dependent_MTases_sf"/>
</dbReference>
<proteinExistence type="predicted"/>
<organism evidence="3 4">
    <name type="scientific">Kineococcus endophyticus</name>
    <dbReference type="NCBI Taxonomy" id="1181883"/>
    <lineage>
        <taxon>Bacteria</taxon>
        <taxon>Bacillati</taxon>
        <taxon>Actinomycetota</taxon>
        <taxon>Actinomycetes</taxon>
        <taxon>Kineosporiales</taxon>
        <taxon>Kineosporiaceae</taxon>
        <taxon>Kineococcus</taxon>
    </lineage>
</organism>
<keyword evidence="4" id="KW-1185">Reference proteome</keyword>
<reference evidence="3 4" key="1">
    <citation type="submission" date="2024-07" db="EMBL/GenBank/DDBJ databases">
        <authorList>
            <person name="Thanompreechachai J."/>
            <person name="Duangmal K."/>
        </authorList>
    </citation>
    <scope>NUCLEOTIDE SEQUENCE [LARGE SCALE GENOMIC DNA]</scope>
    <source>
        <strain evidence="3 4">KCTC 19886</strain>
    </source>
</reference>
<gene>
    <name evidence="3" type="ORF">AB1207_02435</name>
</gene>
<keyword evidence="1 3" id="KW-0808">Transferase</keyword>
<evidence type="ECO:0000313" key="3">
    <source>
        <dbReference type="EMBL" id="MEW9263597.1"/>
    </source>
</evidence>
<dbReference type="GO" id="GO:0008168">
    <property type="term" value="F:methyltransferase activity"/>
    <property type="evidence" value="ECO:0007669"/>
    <property type="project" value="UniProtKB-KW"/>
</dbReference>
<accession>A0ABV3P238</accession>
<keyword evidence="3" id="KW-0489">Methyltransferase</keyword>
<dbReference type="PANTHER" id="PTHR43861">
    <property type="entry name" value="TRANS-ACONITATE 2-METHYLTRANSFERASE-RELATED"/>
    <property type="match status" value="1"/>
</dbReference>
<dbReference type="EMBL" id="JBFNQN010000002">
    <property type="protein sequence ID" value="MEW9263597.1"/>
    <property type="molecule type" value="Genomic_DNA"/>
</dbReference>
<dbReference type="SUPFAM" id="SSF53335">
    <property type="entry name" value="S-adenosyl-L-methionine-dependent methyltransferases"/>
    <property type="match status" value="1"/>
</dbReference>
<comment type="caution">
    <text evidence="3">The sequence shown here is derived from an EMBL/GenBank/DDBJ whole genome shotgun (WGS) entry which is preliminary data.</text>
</comment>
<evidence type="ECO:0000313" key="4">
    <source>
        <dbReference type="Proteomes" id="UP001555826"/>
    </source>
</evidence>
<feature type="domain" description="Methyltransferase" evidence="2">
    <location>
        <begin position="48"/>
        <end position="139"/>
    </location>
</feature>
<dbReference type="EC" id="2.1.1.-" evidence="3"/>
<dbReference type="Gene3D" id="3.40.50.150">
    <property type="entry name" value="Vaccinia Virus protein VP39"/>
    <property type="match status" value="1"/>
</dbReference>
<evidence type="ECO:0000256" key="1">
    <source>
        <dbReference type="ARBA" id="ARBA00022679"/>
    </source>
</evidence>
<name>A0ABV3P238_9ACTN</name>
<dbReference type="GO" id="GO:0032259">
    <property type="term" value="P:methylation"/>
    <property type="evidence" value="ECO:0007669"/>
    <property type="project" value="UniProtKB-KW"/>
</dbReference>
<evidence type="ECO:0000259" key="2">
    <source>
        <dbReference type="Pfam" id="PF13649"/>
    </source>
</evidence>
<dbReference type="CDD" id="cd02440">
    <property type="entry name" value="AdoMet_MTases"/>
    <property type="match status" value="1"/>
</dbReference>
<dbReference type="Pfam" id="PF13649">
    <property type="entry name" value="Methyltransf_25"/>
    <property type="match status" value="1"/>
</dbReference>
<dbReference type="InterPro" id="IPR041698">
    <property type="entry name" value="Methyltransf_25"/>
</dbReference>
<dbReference type="RefSeq" id="WP_367636204.1">
    <property type="nucleotide sequence ID" value="NZ_JBFNQN010000002.1"/>
</dbReference>
<protein>
    <submittedName>
        <fullName evidence="3">Class I SAM-dependent methyltransferase</fullName>
        <ecNumber evidence="3">2.1.1.-</ecNumber>
    </submittedName>
</protein>
<dbReference type="Proteomes" id="UP001555826">
    <property type="component" value="Unassembled WGS sequence"/>
</dbReference>